<proteinExistence type="predicted"/>
<evidence type="ECO:0000313" key="2">
    <source>
        <dbReference type="Proteomes" id="UP000604825"/>
    </source>
</evidence>
<dbReference type="Proteomes" id="UP000604825">
    <property type="component" value="Unassembled WGS sequence"/>
</dbReference>
<sequence>MNLLDEVRPGDEASGALERVVDVGAEHLQLRGKAAVDDLGVRVATRHRTPGVRLPKVFCGLDGYGGATSWGSIEVDEVEADAIAVVVVAGLPKTEPVMSWSVACVVMQNWEAREMSRGGSAIVVATEGAVEGVAGLLVTSCSRSGRRGGGGP</sequence>
<reference evidence="1" key="1">
    <citation type="submission" date="2020-10" db="EMBL/GenBank/DDBJ databases">
        <authorList>
            <person name="Han B."/>
            <person name="Lu T."/>
            <person name="Zhao Q."/>
            <person name="Huang X."/>
            <person name="Zhao Y."/>
        </authorList>
    </citation>
    <scope>NUCLEOTIDE SEQUENCE</scope>
</reference>
<comment type="caution">
    <text evidence="1">The sequence shown here is derived from an EMBL/GenBank/DDBJ whole genome shotgun (WGS) entry which is preliminary data.</text>
</comment>
<name>A0A811SQL2_9POAL</name>
<gene>
    <name evidence="1" type="ORF">NCGR_LOCUS66918</name>
</gene>
<keyword evidence="2" id="KW-1185">Reference proteome</keyword>
<accession>A0A811SQL2</accession>
<dbReference type="AlphaFoldDB" id="A0A811SQL2"/>
<dbReference type="EMBL" id="CAJGYO010000608">
    <property type="protein sequence ID" value="CAD6342820.1"/>
    <property type="molecule type" value="Genomic_DNA"/>
</dbReference>
<evidence type="ECO:0000313" key="1">
    <source>
        <dbReference type="EMBL" id="CAD6342820.1"/>
    </source>
</evidence>
<protein>
    <submittedName>
        <fullName evidence="1">Uncharacterized protein</fullName>
    </submittedName>
</protein>
<organism evidence="1 2">
    <name type="scientific">Miscanthus lutarioriparius</name>
    <dbReference type="NCBI Taxonomy" id="422564"/>
    <lineage>
        <taxon>Eukaryota</taxon>
        <taxon>Viridiplantae</taxon>
        <taxon>Streptophyta</taxon>
        <taxon>Embryophyta</taxon>
        <taxon>Tracheophyta</taxon>
        <taxon>Spermatophyta</taxon>
        <taxon>Magnoliopsida</taxon>
        <taxon>Liliopsida</taxon>
        <taxon>Poales</taxon>
        <taxon>Poaceae</taxon>
        <taxon>PACMAD clade</taxon>
        <taxon>Panicoideae</taxon>
        <taxon>Andropogonodae</taxon>
        <taxon>Andropogoneae</taxon>
        <taxon>Saccharinae</taxon>
        <taxon>Miscanthus</taxon>
    </lineage>
</organism>